<reference evidence="3" key="4">
    <citation type="journal article" date="2015" name="G3 (Bethesda)">
        <title>Genome sequences of three phytopathogenic species of the Magnaporthaceae family of fungi.</title>
        <authorList>
            <person name="Okagaki L.H."/>
            <person name="Nunes C.C."/>
            <person name="Sailsbery J."/>
            <person name="Clay B."/>
            <person name="Brown D."/>
            <person name="John T."/>
            <person name="Oh Y."/>
            <person name="Young N."/>
            <person name="Fitzgerald M."/>
            <person name="Haas B.J."/>
            <person name="Zeng Q."/>
            <person name="Young S."/>
            <person name="Adiconis X."/>
            <person name="Fan L."/>
            <person name="Levin J.Z."/>
            <person name="Mitchell T.K."/>
            <person name="Okubara P.A."/>
            <person name="Farman M.L."/>
            <person name="Kohn L.M."/>
            <person name="Birren B."/>
            <person name="Ma L.-J."/>
            <person name="Dean R.A."/>
        </authorList>
    </citation>
    <scope>NUCLEOTIDE SEQUENCE</scope>
    <source>
        <strain evidence="3">R3-111a-1</strain>
    </source>
</reference>
<dbReference type="Proteomes" id="UP000006039">
    <property type="component" value="Unassembled WGS sequence"/>
</dbReference>
<name>J3NIS6_GAET3</name>
<reference evidence="4" key="1">
    <citation type="submission" date="2010-07" db="EMBL/GenBank/DDBJ databases">
        <title>The genome sequence of Gaeumannomyces graminis var. tritici strain R3-111a-1.</title>
        <authorList>
            <consortium name="The Broad Institute Genome Sequencing Platform"/>
            <person name="Ma L.-J."/>
            <person name="Dead R."/>
            <person name="Young S."/>
            <person name="Zeng Q."/>
            <person name="Koehrsen M."/>
            <person name="Alvarado L."/>
            <person name="Berlin A."/>
            <person name="Chapman S.B."/>
            <person name="Chen Z."/>
            <person name="Freedman E."/>
            <person name="Gellesch M."/>
            <person name="Goldberg J."/>
            <person name="Griggs A."/>
            <person name="Gujja S."/>
            <person name="Heilman E.R."/>
            <person name="Heiman D."/>
            <person name="Hepburn T."/>
            <person name="Howarth C."/>
            <person name="Jen D."/>
            <person name="Larson L."/>
            <person name="Mehta T."/>
            <person name="Neiman D."/>
            <person name="Pearson M."/>
            <person name="Roberts A."/>
            <person name="Saif S."/>
            <person name="Shea T."/>
            <person name="Shenoy N."/>
            <person name="Sisk P."/>
            <person name="Stolte C."/>
            <person name="Sykes S."/>
            <person name="Walk T."/>
            <person name="White J."/>
            <person name="Yandava C."/>
            <person name="Haas B."/>
            <person name="Nusbaum C."/>
            <person name="Birren B."/>
        </authorList>
    </citation>
    <scope>NUCLEOTIDE SEQUENCE [LARGE SCALE GENOMIC DNA]</scope>
    <source>
        <strain evidence="4">R3-111a-1</strain>
    </source>
</reference>
<dbReference type="eggNOG" id="ENOG502RMPC">
    <property type="taxonomic scope" value="Eukaryota"/>
</dbReference>
<dbReference type="GeneID" id="20341618"/>
<keyword evidence="4" id="KW-1185">Reference proteome</keyword>
<gene>
    <name evidence="3" type="primary">20341618</name>
    <name evidence="2" type="ORF">GGTG_01160</name>
</gene>
<proteinExistence type="predicted"/>
<reference evidence="2" key="2">
    <citation type="submission" date="2010-07" db="EMBL/GenBank/DDBJ databases">
        <authorList>
            <consortium name="The Broad Institute Genome Sequencing Platform"/>
            <consortium name="Broad Institute Genome Sequencing Center for Infectious Disease"/>
            <person name="Ma L.-J."/>
            <person name="Dead R."/>
            <person name="Young S."/>
            <person name="Zeng Q."/>
            <person name="Koehrsen M."/>
            <person name="Alvarado L."/>
            <person name="Berlin A."/>
            <person name="Chapman S.B."/>
            <person name="Chen Z."/>
            <person name="Freedman E."/>
            <person name="Gellesch M."/>
            <person name="Goldberg J."/>
            <person name="Griggs A."/>
            <person name="Gujja S."/>
            <person name="Heilman E.R."/>
            <person name="Heiman D."/>
            <person name="Hepburn T."/>
            <person name="Howarth C."/>
            <person name="Jen D."/>
            <person name="Larson L."/>
            <person name="Mehta T."/>
            <person name="Neiman D."/>
            <person name="Pearson M."/>
            <person name="Roberts A."/>
            <person name="Saif S."/>
            <person name="Shea T."/>
            <person name="Shenoy N."/>
            <person name="Sisk P."/>
            <person name="Stolte C."/>
            <person name="Sykes S."/>
            <person name="Walk T."/>
            <person name="White J."/>
            <person name="Yandava C."/>
            <person name="Haas B."/>
            <person name="Nusbaum C."/>
            <person name="Birren B."/>
        </authorList>
    </citation>
    <scope>NUCLEOTIDE SEQUENCE</scope>
    <source>
        <strain evidence="2">R3-111a-1</strain>
    </source>
</reference>
<dbReference type="VEuPathDB" id="FungiDB:GGTG_01160"/>
<organism evidence="2">
    <name type="scientific">Gaeumannomyces tritici (strain R3-111a-1)</name>
    <name type="common">Wheat and barley take-all root rot fungus</name>
    <name type="synonym">Gaeumannomyces graminis var. tritici</name>
    <dbReference type="NCBI Taxonomy" id="644352"/>
    <lineage>
        <taxon>Eukaryota</taxon>
        <taxon>Fungi</taxon>
        <taxon>Dikarya</taxon>
        <taxon>Ascomycota</taxon>
        <taxon>Pezizomycotina</taxon>
        <taxon>Sordariomycetes</taxon>
        <taxon>Sordariomycetidae</taxon>
        <taxon>Magnaporthales</taxon>
        <taxon>Magnaporthaceae</taxon>
        <taxon>Gaeumannomyces</taxon>
    </lineage>
</organism>
<accession>J3NIS6</accession>
<dbReference type="AlphaFoldDB" id="J3NIS6"/>
<sequence>MSRPRTYTRAVLFSETFDFPTPPQWDRQSILEARRTLSVSYSPSPLPSPALGRQRCSLEPVDSWQAVHHYASTENMRPMTPPRLQSKSLSRRPSASFYPENKPLPTHPELRKRSDMIPEEESACLDVEPWSAGGRQYRRRPSSVFDYECREDQPQQPVQPQHQWPWTHTHAPSPDCPCCSSHFMSRWSICSDESRPPSPNSSIQRLRKMASSNTLRSVRSSIQLRLKSSILQLTRRH</sequence>
<dbReference type="RefSeq" id="XP_009217185.1">
    <property type="nucleotide sequence ID" value="XM_009218921.1"/>
</dbReference>
<dbReference type="OrthoDB" id="5234410at2759"/>
<feature type="compositionally biased region" description="Polar residues" evidence="1">
    <location>
        <begin position="83"/>
        <end position="93"/>
    </location>
</feature>
<reference evidence="2" key="3">
    <citation type="submission" date="2010-09" db="EMBL/GenBank/DDBJ databases">
        <title>Annotation of Gaeumannomyces graminis var. tritici R3-111a-1.</title>
        <authorList>
            <consortium name="The Broad Institute Genome Sequencing Platform"/>
            <person name="Ma L.-J."/>
            <person name="Dead R."/>
            <person name="Young S.K."/>
            <person name="Zeng Q."/>
            <person name="Gargeya S."/>
            <person name="Fitzgerald M."/>
            <person name="Haas B."/>
            <person name="Abouelleil A."/>
            <person name="Alvarado L."/>
            <person name="Arachchi H.M."/>
            <person name="Berlin A."/>
            <person name="Brown A."/>
            <person name="Chapman S.B."/>
            <person name="Chen Z."/>
            <person name="Dunbar C."/>
            <person name="Freedman E."/>
            <person name="Gearin G."/>
            <person name="Gellesch M."/>
            <person name="Goldberg J."/>
            <person name="Griggs A."/>
            <person name="Gujja S."/>
            <person name="Heiman D."/>
            <person name="Howarth C."/>
            <person name="Larson L."/>
            <person name="Lui A."/>
            <person name="MacDonald P.J.P."/>
            <person name="Mehta T."/>
            <person name="Montmayeur A."/>
            <person name="Murphy C."/>
            <person name="Neiman D."/>
            <person name="Pearson M."/>
            <person name="Priest M."/>
            <person name="Roberts A."/>
            <person name="Saif S."/>
            <person name="Shea T."/>
            <person name="Shenoy N."/>
            <person name="Sisk P."/>
            <person name="Stolte C."/>
            <person name="Sykes S."/>
            <person name="Yandava C."/>
            <person name="Wortman J."/>
            <person name="Nusbaum C."/>
            <person name="Birren B."/>
        </authorList>
    </citation>
    <scope>NUCLEOTIDE SEQUENCE</scope>
    <source>
        <strain evidence="2">R3-111a-1</strain>
    </source>
</reference>
<dbReference type="EnsemblFungi" id="EJT81176">
    <property type="protein sequence ID" value="EJT81176"/>
    <property type="gene ID" value="GGTG_01160"/>
</dbReference>
<reference evidence="3" key="5">
    <citation type="submission" date="2018-04" db="UniProtKB">
        <authorList>
            <consortium name="EnsemblFungi"/>
        </authorList>
    </citation>
    <scope>IDENTIFICATION</scope>
    <source>
        <strain evidence="3">R3-111a-1</strain>
    </source>
</reference>
<evidence type="ECO:0000313" key="4">
    <source>
        <dbReference type="Proteomes" id="UP000006039"/>
    </source>
</evidence>
<feature type="region of interest" description="Disordered" evidence="1">
    <location>
        <begin position="72"/>
        <end position="110"/>
    </location>
</feature>
<dbReference type="HOGENOM" id="CLU_1200035_0_0_1"/>
<evidence type="ECO:0000313" key="3">
    <source>
        <dbReference type="EnsemblFungi" id="EJT81176"/>
    </source>
</evidence>
<evidence type="ECO:0000313" key="2">
    <source>
        <dbReference type="EMBL" id="EJT81176.1"/>
    </source>
</evidence>
<evidence type="ECO:0000256" key="1">
    <source>
        <dbReference type="SAM" id="MobiDB-lite"/>
    </source>
</evidence>
<dbReference type="EMBL" id="GL385395">
    <property type="protein sequence ID" value="EJT81176.1"/>
    <property type="molecule type" value="Genomic_DNA"/>
</dbReference>
<protein>
    <submittedName>
        <fullName evidence="2 3">Uncharacterized protein</fullName>
    </submittedName>
</protein>